<feature type="transmembrane region" description="Helical" evidence="3">
    <location>
        <begin position="445"/>
        <end position="470"/>
    </location>
</feature>
<gene>
    <name evidence="5" type="ORF">PNOK_0919300</name>
</gene>
<name>A0A286U7C6_9AGAM</name>
<dbReference type="FunCoup" id="A0A286U7C6">
    <property type="interactions" value="34"/>
</dbReference>
<evidence type="ECO:0000313" key="5">
    <source>
        <dbReference type="EMBL" id="PAV15429.1"/>
    </source>
</evidence>
<dbReference type="Proteomes" id="UP000217199">
    <property type="component" value="Unassembled WGS sequence"/>
</dbReference>
<evidence type="ECO:0000259" key="4">
    <source>
        <dbReference type="Pfam" id="PF02582"/>
    </source>
</evidence>
<keyword evidence="3" id="KW-1133">Transmembrane helix</keyword>
<comment type="caution">
    <text evidence="5">The sequence shown here is derived from an EMBL/GenBank/DDBJ whole genome shotgun (WGS) entry which is preliminary data.</text>
</comment>
<accession>A0A286U7C6</accession>
<protein>
    <recommendedName>
        <fullName evidence="4">DUF155 domain-containing protein</fullName>
    </recommendedName>
</protein>
<feature type="region of interest" description="Disordered" evidence="2">
    <location>
        <begin position="1"/>
        <end position="58"/>
    </location>
</feature>
<evidence type="ECO:0000256" key="1">
    <source>
        <dbReference type="ARBA" id="ARBA00008306"/>
    </source>
</evidence>
<dbReference type="GO" id="GO:0005739">
    <property type="term" value="C:mitochondrion"/>
    <property type="evidence" value="ECO:0007669"/>
    <property type="project" value="UniProtKB-ARBA"/>
</dbReference>
<proteinExistence type="inferred from homology"/>
<dbReference type="InterPro" id="IPR051624">
    <property type="entry name" value="RMD1/Sad1-interacting"/>
</dbReference>
<dbReference type="InParanoid" id="A0A286U7C6"/>
<evidence type="ECO:0000256" key="2">
    <source>
        <dbReference type="SAM" id="MobiDB-lite"/>
    </source>
</evidence>
<sequence length="516" mass="58035">MSRPSLNKKSSTILHSRNGRPALATIPEVSDRRRPSGSVSLSTTDGRPKTRGSKTSTKLVMLPTEPQTKPLPGELEDETNETLITQKGHFDYKNKGERMSKTERNRAGYRRLTAYCVAESFRMKLLAAFLKREHNVHPRIFDEALYVMYHLPLLHGYDPNVNVRSSAPKEMPSGKSFLNQLSEAEENGYEGTYFPSDTTTENPSADGFIPSSSPDDNLKRGPPGTSPQRRTRGKSTTDEQVADVIFFAYGVVVFFGLQENQERSIIDDIETAGILSRKIKEDSWEIEECHFTYDPLAAYPRIYNDLFTFKSHSHLLKISVAHALAQSTLLARYESKTTLVLSEPRTVAIPRTLATTGELKLRRRDALRLTGRLFALRRDVNLVSNVLDVPELFWSEASLKGLYDAVREYMEISPRVQVLNEKLMVASDLLDLIHNHLNGSAMERITWIIIWLIVAACLVEFGEVIARLVVHATMPEKTVDTVINISNLPVNIPSSVSSSLTQDQVFVALENIMRQS</sequence>
<dbReference type="AlphaFoldDB" id="A0A286U7C6"/>
<feature type="compositionally biased region" description="Polar residues" evidence="2">
    <location>
        <begin position="1"/>
        <end position="15"/>
    </location>
</feature>
<organism evidence="5 6">
    <name type="scientific">Pyrrhoderma noxium</name>
    <dbReference type="NCBI Taxonomy" id="2282107"/>
    <lineage>
        <taxon>Eukaryota</taxon>
        <taxon>Fungi</taxon>
        <taxon>Dikarya</taxon>
        <taxon>Basidiomycota</taxon>
        <taxon>Agaricomycotina</taxon>
        <taxon>Agaricomycetes</taxon>
        <taxon>Hymenochaetales</taxon>
        <taxon>Hymenochaetaceae</taxon>
        <taxon>Pyrrhoderma</taxon>
    </lineage>
</organism>
<dbReference type="Pfam" id="PF02582">
    <property type="entry name" value="DUF155"/>
    <property type="match status" value="1"/>
</dbReference>
<keyword evidence="6" id="KW-1185">Reference proteome</keyword>
<dbReference type="PANTHER" id="PTHR16255">
    <property type="entry name" value="REQUIRED FOR MEIOTIC NUCLEAR DIVISION PROTEIN 1 HOMOLOG"/>
    <property type="match status" value="1"/>
</dbReference>
<dbReference type="OrthoDB" id="18302at2759"/>
<dbReference type="EMBL" id="NBII01000010">
    <property type="protein sequence ID" value="PAV15429.1"/>
    <property type="molecule type" value="Genomic_DNA"/>
</dbReference>
<dbReference type="InterPro" id="IPR003734">
    <property type="entry name" value="DUF155"/>
</dbReference>
<feature type="domain" description="DUF155" evidence="4">
    <location>
        <begin position="244"/>
        <end position="420"/>
    </location>
</feature>
<evidence type="ECO:0000256" key="3">
    <source>
        <dbReference type="SAM" id="Phobius"/>
    </source>
</evidence>
<feature type="region of interest" description="Disordered" evidence="2">
    <location>
        <begin position="189"/>
        <end position="237"/>
    </location>
</feature>
<comment type="similarity">
    <text evidence="1">Belongs to the RMD1/sif2 family.</text>
</comment>
<reference evidence="5 6" key="1">
    <citation type="journal article" date="2017" name="Mol. Ecol.">
        <title>Comparative and population genomic landscape of Phellinus noxius: A hypervariable fungus causing root rot in trees.</title>
        <authorList>
            <person name="Chung C.L."/>
            <person name="Lee T.J."/>
            <person name="Akiba M."/>
            <person name="Lee H.H."/>
            <person name="Kuo T.H."/>
            <person name="Liu D."/>
            <person name="Ke H.M."/>
            <person name="Yokoi T."/>
            <person name="Roa M.B."/>
            <person name="Lu M.J."/>
            <person name="Chang Y.Y."/>
            <person name="Ann P.J."/>
            <person name="Tsai J.N."/>
            <person name="Chen C.Y."/>
            <person name="Tzean S.S."/>
            <person name="Ota Y."/>
            <person name="Hattori T."/>
            <person name="Sahashi N."/>
            <person name="Liou R.F."/>
            <person name="Kikuchi T."/>
            <person name="Tsai I.J."/>
        </authorList>
    </citation>
    <scope>NUCLEOTIDE SEQUENCE [LARGE SCALE GENOMIC DNA]</scope>
    <source>
        <strain evidence="5 6">FFPRI411160</strain>
    </source>
</reference>
<keyword evidence="3" id="KW-0472">Membrane</keyword>
<keyword evidence="3" id="KW-0812">Transmembrane</keyword>
<evidence type="ECO:0000313" key="6">
    <source>
        <dbReference type="Proteomes" id="UP000217199"/>
    </source>
</evidence>
<dbReference type="PANTHER" id="PTHR16255:SF4">
    <property type="entry name" value="SPORULATION PROTEIN RMD8"/>
    <property type="match status" value="1"/>
</dbReference>